<dbReference type="Proteomes" id="UP000594468">
    <property type="component" value="Chromosome"/>
</dbReference>
<evidence type="ECO:0000313" key="1">
    <source>
        <dbReference type="EMBL" id="QPC81378.1"/>
    </source>
</evidence>
<keyword evidence="2" id="KW-1185">Reference proteome</keyword>
<proteinExistence type="predicted"/>
<sequence>MRGRFIAIEAMDTPAEAALLRLRQHLTLPEDVTLFQMPSDGVLGQVQQTRLAARDASWLERIYGGLADLYDLYEREGGIADELAQGHDVVCVSYTLMMGVNHLPTERYDDWYFATIQHVMRPDVHLLLLDAIDWQPLRSQQFARREDGVITVGGDKAVWSVIQARLEQAYVNE</sequence>
<accession>A0A7S8E6P9</accession>
<dbReference type="KEGG" id="pmet:G4Y79_16965"/>
<evidence type="ECO:0000313" key="2">
    <source>
        <dbReference type="Proteomes" id="UP000594468"/>
    </source>
</evidence>
<reference evidence="1 2" key="1">
    <citation type="submission" date="2020-02" db="EMBL/GenBank/DDBJ databases">
        <authorList>
            <person name="Zheng R.K."/>
            <person name="Sun C.M."/>
        </authorList>
    </citation>
    <scope>NUCLEOTIDE SEQUENCE [LARGE SCALE GENOMIC DNA]</scope>
    <source>
        <strain evidence="2">rifampicinis</strain>
    </source>
</reference>
<dbReference type="RefSeq" id="WP_195169451.1">
    <property type="nucleotide sequence ID" value="NZ_CP062983.1"/>
</dbReference>
<dbReference type="AlphaFoldDB" id="A0A7S8E6P9"/>
<protein>
    <submittedName>
        <fullName evidence="1">Uncharacterized protein</fullName>
    </submittedName>
</protein>
<gene>
    <name evidence="1" type="ORF">G4Y79_16965</name>
</gene>
<name>A0A7S8E6P9_9CHLR</name>
<organism evidence="1 2">
    <name type="scientific">Phototrophicus methaneseepsis</name>
    <dbReference type="NCBI Taxonomy" id="2710758"/>
    <lineage>
        <taxon>Bacteria</taxon>
        <taxon>Bacillati</taxon>
        <taxon>Chloroflexota</taxon>
        <taxon>Candidatus Thermofontia</taxon>
        <taxon>Phototrophicales</taxon>
        <taxon>Phototrophicaceae</taxon>
        <taxon>Phototrophicus</taxon>
    </lineage>
</organism>
<dbReference type="EMBL" id="CP062983">
    <property type="protein sequence ID" value="QPC81378.1"/>
    <property type="molecule type" value="Genomic_DNA"/>
</dbReference>